<evidence type="ECO:0000313" key="1">
    <source>
        <dbReference type="EMBL" id="KAK2631685.1"/>
    </source>
</evidence>
<dbReference type="EMBL" id="MU849283">
    <property type="protein sequence ID" value="KAK2631685.1"/>
    <property type="molecule type" value="Genomic_DNA"/>
</dbReference>
<dbReference type="AlphaFoldDB" id="A0AAD9T8V3"/>
<keyword evidence="2" id="KW-1185">Reference proteome</keyword>
<organism evidence="1 2">
    <name type="scientific">Eucalyptus grandis</name>
    <name type="common">Flooded gum</name>
    <dbReference type="NCBI Taxonomy" id="71139"/>
    <lineage>
        <taxon>Eukaryota</taxon>
        <taxon>Viridiplantae</taxon>
        <taxon>Streptophyta</taxon>
        <taxon>Embryophyta</taxon>
        <taxon>Tracheophyta</taxon>
        <taxon>Spermatophyta</taxon>
        <taxon>Magnoliopsida</taxon>
        <taxon>eudicotyledons</taxon>
        <taxon>Gunneridae</taxon>
        <taxon>Pentapetalae</taxon>
        <taxon>rosids</taxon>
        <taxon>malvids</taxon>
        <taxon>Myrtales</taxon>
        <taxon>Myrtaceae</taxon>
        <taxon>Myrtoideae</taxon>
        <taxon>Eucalypteae</taxon>
        <taxon>Eucalyptus</taxon>
    </lineage>
</organism>
<gene>
    <name evidence="1" type="ORF">EUGRSUZ_L02579</name>
</gene>
<name>A0AAD9T8V3_EUCGR</name>
<protein>
    <submittedName>
        <fullName evidence="1">Uncharacterized protein</fullName>
    </submittedName>
</protein>
<comment type="caution">
    <text evidence="1">The sequence shown here is derived from an EMBL/GenBank/DDBJ whole genome shotgun (WGS) entry which is preliminary data.</text>
</comment>
<sequence length="73" mass="8824">MEESSEKQTRDFKFFPEILSFDQARTSGCRDLTKSLRRKFLPLLSMRMIRTLLEAFKRVKIRHAFREGNRLCR</sequence>
<reference evidence="1 2" key="1">
    <citation type="journal article" date="2014" name="Nature">
        <title>The genome of Eucalyptus grandis.</title>
        <authorList>
            <person name="Myburg A.A."/>
            <person name="Grattapaglia D."/>
            <person name="Tuskan G.A."/>
            <person name="Hellsten U."/>
            <person name="Hayes R.D."/>
            <person name="Grimwood J."/>
            <person name="Jenkins J."/>
            <person name="Lindquist E."/>
            <person name="Tice H."/>
            <person name="Bauer D."/>
            <person name="Goodstein D.M."/>
            <person name="Dubchak I."/>
            <person name="Poliakov A."/>
            <person name="Mizrachi E."/>
            <person name="Kullan A.R."/>
            <person name="Hussey S.G."/>
            <person name="Pinard D."/>
            <person name="van der Merwe K."/>
            <person name="Singh P."/>
            <person name="van Jaarsveld I."/>
            <person name="Silva-Junior O.B."/>
            <person name="Togawa R.C."/>
            <person name="Pappas M.R."/>
            <person name="Faria D.A."/>
            <person name="Sansaloni C.P."/>
            <person name="Petroli C.D."/>
            <person name="Yang X."/>
            <person name="Ranjan P."/>
            <person name="Tschaplinski T.J."/>
            <person name="Ye C.Y."/>
            <person name="Li T."/>
            <person name="Sterck L."/>
            <person name="Vanneste K."/>
            <person name="Murat F."/>
            <person name="Soler M."/>
            <person name="Clemente H.S."/>
            <person name="Saidi N."/>
            <person name="Cassan-Wang H."/>
            <person name="Dunand C."/>
            <person name="Hefer C.A."/>
            <person name="Bornberg-Bauer E."/>
            <person name="Kersting A.R."/>
            <person name="Vining K."/>
            <person name="Amarasinghe V."/>
            <person name="Ranik M."/>
            <person name="Naithani S."/>
            <person name="Elser J."/>
            <person name="Boyd A.E."/>
            <person name="Liston A."/>
            <person name="Spatafora J.W."/>
            <person name="Dharmwardhana P."/>
            <person name="Raja R."/>
            <person name="Sullivan C."/>
            <person name="Romanel E."/>
            <person name="Alves-Ferreira M."/>
            <person name="Kulheim C."/>
            <person name="Foley W."/>
            <person name="Carocha V."/>
            <person name="Paiva J."/>
            <person name="Kudrna D."/>
            <person name="Brommonschenkel S.H."/>
            <person name="Pasquali G."/>
            <person name="Byrne M."/>
            <person name="Rigault P."/>
            <person name="Tibbits J."/>
            <person name="Spokevicius A."/>
            <person name="Jones R.C."/>
            <person name="Steane D.A."/>
            <person name="Vaillancourt R.E."/>
            <person name="Potts B.M."/>
            <person name="Joubert F."/>
            <person name="Barry K."/>
            <person name="Pappas G.J."/>
            <person name="Strauss S.H."/>
            <person name="Jaiswal P."/>
            <person name="Grima-Pettenati J."/>
            <person name="Salse J."/>
            <person name="Van de Peer Y."/>
            <person name="Rokhsar D.S."/>
            <person name="Schmutz J."/>
        </authorList>
    </citation>
    <scope>NUCLEOTIDE SEQUENCE [LARGE SCALE GENOMIC DNA]</scope>
    <source>
        <strain evidence="2">cv. BRASUZ1</strain>
        <tissue evidence="1">Leaf extractions</tissue>
    </source>
</reference>
<accession>A0AAD9T8V3</accession>
<evidence type="ECO:0000313" key="2">
    <source>
        <dbReference type="Proteomes" id="UP000030711"/>
    </source>
</evidence>
<proteinExistence type="predicted"/>
<dbReference type="Proteomes" id="UP000030711">
    <property type="component" value="Unassembled WGS sequence"/>
</dbReference>